<evidence type="ECO:0000313" key="3">
    <source>
        <dbReference type="Proteomes" id="UP000741360"/>
    </source>
</evidence>
<name>A0A932GQ34_UNCTE</name>
<dbReference type="Pfam" id="PF13646">
    <property type="entry name" value="HEAT_2"/>
    <property type="match status" value="1"/>
</dbReference>
<evidence type="ECO:0000256" key="1">
    <source>
        <dbReference type="SAM" id="MobiDB-lite"/>
    </source>
</evidence>
<dbReference type="SUPFAM" id="SSF48371">
    <property type="entry name" value="ARM repeat"/>
    <property type="match status" value="1"/>
</dbReference>
<dbReference type="Proteomes" id="UP000741360">
    <property type="component" value="Unassembled WGS sequence"/>
</dbReference>
<comment type="caution">
    <text evidence="2">The sequence shown here is derived from an EMBL/GenBank/DDBJ whole genome shotgun (WGS) entry which is preliminary data.</text>
</comment>
<dbReference type="PANTHER" id="PTHR33747">
    <property type="entry name" value="UPF0225 PROTEIN SCO1677"/>
    <property type="match status" value="1"/>
</dbReference>
<dbReference type="PANTHER" id="PTHR33747:SF1">
    <property type="entry name" value="ADENYLATE CYCLASE-ASSOCIATED CAP C-TERMINAL DOMAIN-CONTAINING PROTEIN"/>
    <property type="match status" value="1"/>
</dbReference>
<reference evidence="2" key="1">
    <citation type="submission" date="2020-07" db="EMBL/GenBank/DDBJ databases">
        <title>Huge and variable diversity of episymbiotic CPR bacteria and DPANN archaea in groundwater ecosystems.</title>
        <authorList>
            <person name="He C.Y."/>
            <person name="Keren R."/>
            <person name="Whittaker M."/>
            <person name="Farag I.F."/>
            <person name="Doudna J."/>
            <person name="Cate J.H.D."/>
            <person name="Banfield J.F."/>
        </authorList>
    </citation>
    <scope>NUCLEOTIDE SEQUENCE</scope>
    <source>
        <strain evidence="2">NC_groundwater_717_Ag_S-0.2um_59_8</strain>
    </source>
</reference>
<dbReference type="AlphaFoldDB" id="A0A932GQ34"/>
<dbReference type="Gene3D" id="3.10.450.50">
    <property type="match status" value="1"/>
</dbReference>
<dbReference type="Gene3D" id="1.25.10.10">
    <property type="entry name" value="Leucine-rich Repeat Variant"/>
    <property type="match status" value="1"/>
</dbReference>
<organism evidence="2 3">
    <name type="scientific">Tectimicrobiota bacterium</name>
    <dbReference type="NCBI Taxonomy" id="2528274"/>
    <lineage>
        <taxon>Bacteria</taxon>
        <taxon>Pseudomonadati</taxon>
        <taxon>Nitrospinota/Tectimicrobiota group</taxon>
        <taxon>Candidatus Tectimicrobiota</taxon>
    </lineage>
</organism>
<dbReference type="InterPro" id="IPR004027">
    <property type="entry name" value="SEC_C_motif"/>
</dbReference>
<dbReference type="Pfam" id="PF02810">
    <property type="entry name" value="SEC-C"/>
    <property type="match status" value="1"/>
</dbReference>
<dbReference type="EMBL" id="JACPSX010000141">
    <property type="protein sequence ID" value="MBI3014900.1"/>
    <property type="molecule type" value="Genomic_DNA"/>
</dbReference>
<gene>
    <name evidence="2" type="ORF">HYY65_07565</name>
</gene>
<accession>A0A932GQ34</accession>
<dbReference type="InterPro" id="IPR011989">
    <property type="entry name" value="ARM-like"/>
</dbReference>
<proteinExistence type="predicted"/>
<evidence type="ECO:0000313" key="2">
    <source>
        <dbReference type="EMBL" id="MBI3014900.1"/>
    </source>
</evidence>
<protein>
    <submittedName>
        <fullName evidence="2">HEAT repeat domain-containing protein</fullName>
    </submittedName>
</protein>
<sequence length="423" mass="47293">MTEPLARSLDDLIEEITTWPVGMPVRAMEQVLAMGEPAVPALIEALARFQDDQERDLLWPAVLLGELRHPSAVAPLIAQMRRTDLDSLALAATEALAKIGAPAVPALIEVATAPDPLLRLYAYGGLGWIRDDRAYAALLDALGRDRDLGEVLALALSDQGRPEAIPCLYEAYRACEPWQRIEFEDVLRELHWGRSETPIWTRDWRLRYRILPSLGDFALGWVGICAAIRGTEEPMPERATFPPRSLEEIVKEQPEPDESSETCEECGAPIESPSGLPVCPETALGITMYQLSFLKGAREDGLEDLFDLFEELDDREWEQWEKGEPLTPTARARWQEELDELHMCRRTCEWLIEQGVEAVGPARARLLAEAARLADRFGDPDGLLTPARRPAARGPKVGRNDPCPCGSGRKYKRCCLKRDAERP</sequence>
<dbReference type="SUPFAM" id="SSF103642">
    <property type="entry name" value="Sec-C motif"/>
    <property type="match status" value="1"/>
</dbReference>
<feature type="region of interest" description="Disordered" evidence="1">
    <location>
        <begin position="379"/>
        <end position="410"/>
    </location>
</feature>
<dbReference type="InterPro" id="IPR016024">
    <property type="entry name" value="ARM-type_fold"/>
</dbReference>